<feature type="compositionally biased region" description="Polar residues" evidence="1">
    <location>
        <begin position="257"/>
        <end position="267"/>
    </location>
</feature>
<feature type="compositionally biased region" description="Acidic residues" evidence="1">
    <location>
        <begin position="229"/>
        <end position="238"/>
    </location>
</feature>
<feature type="region of interest" description="Disordered" evidence="1">
    <location>
        <begin position="143"/>
        <end position="181"/>
    </location>
</feature>
<dbReference type="Proteomes" id="UP001174691">
    <property type="component" value="Unassembled WGS sequence"/>
</dbReference>
<evidence type="ECO:0000313" key="3">
    <source>
        <dbReference type="Proteomes" id="UP001174691"/>
    </source>
</evidence>
<reference evidence="2" key="1">
    <citation type="submission" date="2022-07" db="EMBL/GenBank/DDBJ databases">
        <title>Fungi with potential for degradation of polypropylene.</title>
        <authorList>
            <person name="Gostincar C."/>
        </authorList>
    </citation>
    <scope>NUCLEOTIDE SEQUENCE</scope>
    <source>
        <strain evidence="2">EXF-13287</strain>
    </source>
</reference>
<proteinExistence type="predicted"/>
<dbReference type="AlphaFoldDB" id="A0AA38RTE2"/>
<keyword evidence="3" id="KW-1185">Reference proteome</keyword>
<comment type="caution">
    <text evidence="2">The sequence shown here is derived from an EMBL/GenBank/DDBJ whole genome shotgun (WGS) entry which is preliminary data.</text>
</comment>
<evidence type="ECO:0000313" key="2">
    <source>
        <dbReference type="EMBL" id="KAJ9138577.1"/>
    </source>
</evidence>
<feature type="compositionally biased region" description="Basic and acidic residues" evidence="1">
    <location>
        <begin position="38"/>
        <end position="49"/>
    </location>
</feature>
<organism evidence="2 3">
    <name type="scientific">Coniochaeta hoffmannii</name>
    <dbReference type="NCBI Taxonomy" id="91930"/>
    <lineage>
        <taxon>Eukaryota</taxon>
        <taxon>Fungi</taxon>
        <taxon>Dikarya</taxon>
        <taxon>Ascomycota</taxon>
        <taxon>Pezizomycotina</taxon>
        <taxon>Sordariomycetes</taxon>
        <taxon>Sordariomycetidae</taxon>
        <taxon>Coniochaetales</taxon>
        <taxon>Coniochaetaceae</taxon>
        <taxon>Coniochaeta</taxon>
    </lineage>
</organism>
<dbReference type="EMBL" id="JANBVN010000142">
    <property type="protein sequence ID" value="KAJ9138577.1"/>
    <property type="molecule type" value="Genomic_DNA"/>
</dbReference>
<feature type="region of interest" description="Disordered" evidence="1">
    <location>
        <begin position="194"/>
        <end position="214"/>
    </location>
</feature>
<accession>A0AA38RTE2</accession>
<gene>
    <name evidence="2" type="ORF">NKR19_g7768</name>
</gene>
<protein>
    <submittedName>
        <fullName evidence="2">Uncharacterized protein</fullName>
    </submittedName>
</protein>
<feature type="region of interest" description="Disordered" evidence="1">
    <location>
        <begin position="227"/>
        <end position="284"/>
    </location>
</feature>
<name>A0AA38RTE2_9PEZI</name>
<feature type="compositionally biased region" description="Basic and acidic residues" evidence="1">
    <location>
        <begin position="104"/>
        <end position="123"/>
    </location>
</feature>
<feature type="region of interest" description="Disordered" evidence="1">
    <location>
        <begin position="15"/>
        <end position="129"/>
    </location>
</feature>
<evidence type="ECO:0000256" key="1">
    <source>
        <dbReference type="SAM" id="MobiDB-lite"/>
    </source>
</evidence>
<sequence>MLRLQPTAITLTAGEVKDAETRRRFRRHLRAADAQQSLERKHMEQKQEIPPRGPSPSTSAPQNKDGPEPAAGQRPGGVLTSSPPQSPVLPAPQAAAEHQMASPEGRDRQASDDQLARAIHEPSHLVPRLLAMTPRRLPPALLSASSQRRGAGHGRLDVDSTFPRIGFPSQAHGDNAVGLGGESQTTQQVRAPGLLLPGETSPTLPPPFSHTPRQVTRDFDAAMPIDTVENSDSEEESLEYGTTRTIPPRTPVRRSSLRATPTHQAATDNEGDGVVDQTKEQWYP</sequence>